<organism evidence="1 2">
    <name type="scientific">Porites lobata</name>
    <dbReference type="NCBI Taxonomy" id="104759"/>
    <lineage>
        <taxon>Eukaryota</taxon>
        <taxon>Metazoa</taxon>
        <taxon>Cnidaria</taxon>
        <taxon>Anthozoa</taxon>
        <taxon>Hexacorallia</taxon>
        <taxon>Scleractinia</taxon>
        <taxon>Fungiina</taxon>
        <taxon>Poritidae</taxon>
        <taxon>Porites</taxon>
    </lineage>
</organism>
<keyword evidence="2" id="KW-1185">Reference proteome</keyword>
<sequence>MEIRDDVSHSLPQKSKRFFRGGKKLSRNMWSSIDHAKKDRKNRVLKKEKSMDDKMFIAGKSLVARNANFETISENELMGVSLAVSTRRGSICEEIEKEIVVNGISLYEMRKAMVIEETLRDRFLM</sequence>
<dbReference type="Proteomes" id="UP001159405">
    <property type="component" value="Unassembled WGS sequence"/>
</dbReference>
<protein>
    <submittedName>
        <fullName evidence="1">Uncharacterized protein</fullName>
    </submittedName>
</protein>
<proteinExistence type="predicted"/>
<accession>A0ABN8MTK4</accession>
<reference evidence="1 2" key="1">
    <citation type="submission" date="2022-05" db="EMBL/GenBank/DDBJ databases">
        <authorList>
            <consortium name="Genoscope - CEA"/>
            <person name="William W."/>
        </authorList>
    </citation>
    <scope>NUCLEOTIDE SEQUENCE [LARGE SCALE GENOMIC DNA]</scope>
</reference>
<dbReference type="EMBL" id="CALNXK010000001">
    <property type="protein sequence ID" value="CAH3032655.1"/>
    <property type="molecule type" value="Genomic_DNA"/>
</dbReference>
<evidence type="ECO:0000313" key="1">
    <source>
        <dbReference type="EMBL" id="CAH3032655.1"/>
    </source>
</evidence>
<evidence type="ECO:0000313" key="2">
    <source>
        <dbReference type="Proteomes" id="UP001159405"/>
    </source>
</evidence>
<name>A0ABN8MTK4_9CNID</name>
<gene>
    <name evidence="1" type="ORF">PLOB_00000157</name>
</gene>
<comment type="caution">
    <text evidence="1">The sequence shown here is derived from an EMBL/GenBank/DDBJ whole genome shotgun (WGS) entry which is preliminary data.</text>
</comment>